<feature type="transmembrane region" description="Helical" evidence="1">
    <location>
        <begin position="43"/>
        <end position="62"/>
    </location>
</feature>
<keyword evidence="1" id="KW-0472">Membrane</keyword>
<comment type="caution">
    <text evidence="2">The sequence shown here is derived from an EMBL/GenBank/DDBJ whole genome shotgun (WGS) entry which is preliminary data.</text>
</comment>
<protein>
    <submittedName>
        <fullName evidence="2">Uncharacterized protein</fullName>
    </submittedName>
</protein>
<sequence length="67" mass="7526">MRRMRVIDAAPMRAGMLDLDEQPTAQNDNRPPPVRGRLPIRFWLIYAGLVGAIALTSAWWALRGVVP</sequence>
<accession>A0A4R1HZC4</accession>
<name>A0A4R1HZC4_ANCAQ</name>
<reference evidence="2 3" key="1">
    <citation type="submission" date="2019-03" db="EMBL/GenBank/DDBJ databases">
        <title>Genomic Encyclopedia of Type Strains, Phase IV (KMG-IV): sequencing the most valuable type-strain genomes for metagenomic binning, comparative biology and taxonomic classification.</title>
        <authorList>
            <person name="Goeker M."/>
        </authorList>
    </citation>
    <scope>NUCLEOTIDE SEQUENCE [LARGE SCALE GENOMIC DNA]</scope>
    <source>
        <strain evidence="2 3">DSM 101</strain>
    </source>
</reference>
<evidence type="ECO:0000313" key="3">
    <source>
        <dbReference type="Proteomes" id="UP000295030"/>
    </source>
</evidence>
<keyword evidence="3" id="KW-1185">Reference proteome</keyword>
<evidence type="ECO:0000256" key="1">
    <source>
        <dbReference type="SAM" id="Phobius"/>
    </source>
</evidence>
<gene>
    <name evidence="2" type="ORF">EV667_2175</name>
</gene>
<evidence type="ECO:0000313" key="2">
    <source>
        <dbReference type="EMBL" id="TCK28177.1"/>
    </source>
</evidence>
<dbReference type="EMBL" id="SMFY01000002">
    <property type="protein sequence ID" value="TCK28177.1"/>
    <property type="molecule type" value="Genomic_DNA"/>
</dbReference>
<dbReference type="AlphaFoldDB" id="A0A4R1HZC4"/>
<keyword evidence="1" id="KW-0812">Transmembrane</keyword>
<keyword evidence="1" id="KW-1133">Transmembrane helix</keyword>
<proteinExistence type="predicted"/>
<dbReference type="Proteomes" id="UP000295030">
    <property type="component" value="Unassembled WGS sequence"/>
</dbReference>
<organism evidence="2 3">
    <name type="scientific">Ancylobacter aquaticus</name>
    <dbReference type="NCBI Taxonomy" id="100"/>
    <lineage>
        <taxon>Bacteria</taxon>
        <taxon>Pseudomonadati</taxon>
        <taxon>Pseudomonadota</taxon>
        <taxon>Alphaproteobacteria</taxon>
        <taxon>Hyphomicrobiales</taxon>
        <taxon>Xanthobacteraceae</taxon>
        <taxon>Ancylobacter</taxon>
    </lineage>
</organism>